<reference evidence="2 3" key="1">
    <citation type="submission" date="2023-07" db="EMBL/GenBank/DDBJ databases">
        <title>Functional and genomic diversity of the sorghum phyllosphere microbiome.</title>
        <authorList>
            <person name="Shade A."/>
        </authorList>
    </citation>
    <scope>NUCLEOTIDE SEQUENCE [LARGE SCALE GENOMIC DNA]</scope>
    <source>
        <strain evidence="2 3">SORGH_AS_1064</strain>
    </source>
</reference>
<evidence type="ECO:0008006" key="4">
    <source>
        <dbReference type="Google" id="ProtNLM"/>
    </source>
</evidence>
<keyword evidence="1" id="KW-0732">Signal</keyword>
<dbReference type="RefSeq" id="WP_307449602.1">
    <property type="nucleotide sequence ID" value="NZ_JAUTAL010000001.1"/>
</dbReference>
<dbReference type="Pfam" id="PF13557">
    <property type="entry name" value="Phenol_MetA_deg"/>
    <property type="match status" value="1"/>
</dbReference>
<protein>
    <recommendedName>
        <fullName evidence="4">Transporter</fullName>
    </recommendedName>
</protein>
<evidence type="ECO:0000313" key="3">
    <source>
        <dbReference type="Proteomes" id="UP001225072"/>
    </source>
</evidence>
<feature type="signal peptide" evidence="1">
    <location>
        <begin position="1"/>
        <end position="26"/>
    </location>
</feature>
<evidence type="ECO:0000313" key="2">
    <source>
        <dbReference type="EMBL" id="MDQ1096726.1"/>
    </source>
</evidence>
<name>A0ABU0TIC0_9FLAO</name>
<dbReference type="Proteomes" id="UP001225072">
    <property type="component" value="Unassembled WGS sequence"/>
</dbReference>
<keyword evidence="3" id="KW-1185">Reference proteome</keyword>
<evidence type="ECO:0000256" key="1">
    <source>
        <dbReference type="SAM" id="SignalP"/>
    </source>
</evidence>
<proteinExistence type="predicted"/>
<feature type="chain" id="PRO_5047061852" description="Transporter" evidence="1">
    <location>
        <begin position="27"/>
        <end position="280"/>
    </location>
</feature>
<dbReference type="EMBL" id="JAUTAL010000001">
    <property type="protein sequence ID" value="MDQ1096726.1"/>
    <property type="molecule type" value="Genomic_DNA"/>
</dbReference>
<organism evidence="2 3">
    <name type="scientific">Chryseobacterium camelliae</name>
    <dbReference type="NCBI Taxonomy" id="1265445"/>
    <lineage>
        <taxon>Bacteria</taxon>
        <taxon>Pseudomonadati</taxon>
        <taxon>Bacteroidota</taxon>
        <taxon>Flavobacteriia</taxon>
        <taxon>Flavobacteriales</taxon>
        <taxon>Weeksellaceae</taxon>
        <taxon>Chryseobacterium group</taxon>
        <taxon>Chryseobacterium</taxon>
    </lineage>
</organism>
<gene>
    <name evidence="2" type="ORF">QE404_001873</name>
</gene>
<accession>A0ABU0TIC0</accession>
<comment type="caution">
    <text evidence="2">The sequence shown here is derived from an EMBL/GenBank/DDBJ whole genome shotgun (WGS) entry which is preliminary data.</text>
</comment>
<sequence>MNKNNYFFTSILVLFLHSLCAGQQNAESHYSLFKPVPKALMRDMETDRPDVTESPYTVDAGHFQYETDIVNLVHERTEMQKTSTLLINHANIKIGITGSTAVQIGFPTYGIQKETDLASGAVTTARGFGDISLRVKQNLIGNDQGKFVLAVLPYIKLPTSGYDDESRLEGGLIVPMLYKLPGEWKIGMQVEVDRLKDTDQPAMHTEFLQTLTISHPMVKKVEGIAETYYTYDFKAHHISNYVNAAVQMEVAKDFKVDAGINYGLQHDAEKHYFVGASYRL</sequence>
<dbReference type="InterPro" id="IPR025737">
    <property type="entry name" value="FApF"/>
</dbReference>